<evidence type="ECO:0000313" key="5">
    <source>
        <dbReference type="Proteomes" id="UP000595437"/>
    </source>
</evidence>
<dbReference type="PANTHER" id="PTHR10380">
    <property type="entry name" value="CUTICLE PROTEIN"/>
    <property type="match status" value="1"/>
</dbReference>
<evidence type="ECO:0000313" key="4">
    <source>
        <dbReference type="EMBL" id="QQP55102.1"/>
    </source>
</evidence>
<evidence type="ECO:0000256" key="1">
    <source>
        <dbReference type="ARBA" id="ARBA00022460"/>
    </source>
</evidence>
<protein>
    <submittedName>
        <fullName evidence="4">Cuticle protein</fullName>
    </submittedName>
</protein>
<dbReference type="Pfam" id="PF00379">
    <property type="entry name" value="Chitin_bind_4"/>
    <property type="match status" value="1"/>
</dbReference>
<feature type="non-terminal residue" evidence="4">
    <location>
        <position position="1"/>
    </location>
</feature>
<feature type="signal peptide" evidence="3">
    <location>
        <begin position="1"/>
        <end position="21"/>
    </location>
</feature>
<dbReference type="PROSITE" id="PS51155">
    <property type="entry name" value="CHIT_BIND_RR_2"/>
    <property type="match status" value="1"/>
</dbReference>
<dbReference type="Proteomes" id="UP000595437">
    <property type="component" value="Chromosome 5"/>
</dbReference>
<proteinExistence type="predicted"/>
<keyword evidence="3" id="KW-0732">Signal</keyword>
<dbReference type="GO" id="GO:0008010">
    <property type="term" value="F:structural constituent of chitin-based larval cuticle"/>
    <property type="evidence" value="ECO:0007669"/>
    <property type="project" value="TreeGrafter"/>
</dbReference>
<dbReference type="PANTHER" id="PTHR10380:SF173">
    <property type="entry name" value="CUTICULAR PROTEIN 47EF, ISOFORM C-RELATED"/>
    <property type="match status" value="1"/>
</dbReference>
<keyword evidence="5" id="KW-1185">Reference proteome</keyword>
<dbReference type="GO" id="GO:0062129">
    <property type="term" value="C:chitin-based extracellular matrix"/>
    <property type="evidence" value="ECO:0007669"/>
    <property type="project" value="TreeGrafter"/>
</dbReference>
<name>A0A7T8QU23_CALRO</name>
<organism evidence="4 5">
    <name type="scientific">Caligus rogercresseyi</name>
    <name type="common">Sea louse</name>
    <dbReference type="NCBI Taxonomy" id="217165"/>
    <lineage>
        <taxon>Eukaryota</taxon>
        <taxon>Metazoa</taxon>
        <taxon>Ecdysozoa</taxon>
        <taxon>Arthropoda</taxon>
        <taxon>Crustacea</taxon>
        <taxon>Multicrustacea</taxon>
        <taxon>Hexanauplia</taxon>
        <taxon>Copepoda</taxon>
        <taxon>Siphonostomatoida</taxon>
        <taxon>Caligidae</taxon>
        <taxon>Caligus</taxon>
    </lineage>
</organism>
<evidence type="ECO:0000256" key="3">
    <source>
        <dbReference type="SAM" id="SignalP"/>
    </source>
</evidence>
<dbReference type="OrthoDB" id="6356047at2759"/>
<evidence type="ECO:0000256" key="2">
    <source>
        <dbReference type="PROSITE-ProRule" id="PRU00497"/>
    </source>
</evidence>
<gene>
    <name evidence="4" type="ORF">FKW44_008172</name>
</gene>
<dbReference type="AlphaFoldDB" id="A0A7T8QU23"/>
<reference evidence="5" key="1">
    <citation type="submission" date="2021-01" db="EMBL/GenBank/DDBJ databases">
        <title>Caligus Genome Assembly.</title>
        <authorList>
            <person name="Gallardo-Escarate C."/>
        </authorList>
    </citation>
    <scope>NUCLEOTIDE SEQUENCE [LARGE SCALE GENOMIC DNA]</scope>
</reference>
<accession>A0A7T8QU23</accession>
<dbReference type="EMBL" id="CP045894">
    <property type="protein sequence ID" value="QQP55102.1"/>
    <property type="molecule type" value="Genomic_DNA"/>
</dbReference>
<dbReference type="InterPro" id="IPR000618">
    <property type="entry name" value="Insect_cuticle"/>
</dbReference>
<keyword evidence="1 2" id="KW-0193">Cuticle</keyword>
<dbReference type="InterPro" id="IPR050468">
    <property type="entry name" value="Cuticle_Struct_Prot"/>
</dbReference>
<sequence>VLFRMGFLCFQAICAFVLCSALCIDAGVVYGRQGRASPPLAAYGSAEPIAYESAPVYTSSKALPPVVAILSETNEAPGTLGDNSDFLNSFEAENGIRQEASGSTVLLGEESTVVMKGSYEYVGDDGQTYVVDWIADENGFQPSAAHLPKDIAAAVEAQIAFAAQEDAAAAASSSYSASSAQPQYYVPLSNYEQN</sequence>
<feature type="chain" id="PRO_5031287518" evidence="3">
    <location>
        <begin position="22"/>
        <end position="194"/>
    </location>
</feature>